<evidence type="ECO:0000313" key="6">
    <source>
        <dbReference type="Proteomes" id="UP000184440"/>
    </source>
</evidence>
<dbReference type="Proteomes" id="UP000184440">
    <property type="component" value="Unassembled WGS sequence"/>
</dbReference>
<keyword evidence="3" id="KW-0804">Transcription</keyword>
<dbReference type="Pfam" id="PF00196">
    <property type="entry name" value="GerE"/>
    <property type="match status" value="1"/>
</dbReference>
<keyword evidence="1" id="KW-0805">Transcription regulation</keyword>
<protein>
    <submittedName>
        <fullName evidence="5">Transcriptional regulator, LuxR family</fullName>
    </submittedName>
</protein>
<dbReference type="PROSITE" id="PS00622">
    <property type="entry name" value="HTH_LUXR_1"/>
    <property type="match status" value="1"/>
</dbReference>
<dbReference type="GO" id="GO:0003677">
    <property type="term" value="F:DNA binding"/>
    <property type="evidence" value="ECO:0007669"/>
    <property type="project" value="UniProtKB-KW"/>
</dbReference>
<dbReference type="EMBL" id="FRCS01000005">
    <property type="protein sequence ID" value="SHN34890.1"/>
    <property type="molecule type" value="Genomic_DNA"/>
</dbReference>
<dbReference type="OrthoDB" id="27092at2"/>
<dbReference type="PROSITE" id="PS50043">
    <property type="entry name" value="HTH_LUXR_2"/>
    <property type="match status" value="1"/>
</dbReference>
<evidence type="ECO:0000256" key="3">
    <source>
        <dbReference type="ARBA" id="ARBA00023163"/>
    </source>
</evidence>
<gene>
    <name evidence="5" type="ORF">SAMN05443668_105321</name>
</gene>
<dbReference type="Gene3D" id="1.10.10.10">
    <property type="entry name" value="Winged helix-like DNA-binding domain superfamily/Winged helix DNA-binding domain"/>
    <property type="match status" value="1"/>
</dbReference>
<feature type="domain" description="HTH luxR-type" evidence="4">
    <location>
        <begin position="458"/>
        <end position="523"/>
    </location>
</feature>
<dbReference type="PANTHER" id="PTHR44688">
    <property type="entry name" value="DNA-BINDING TRANSCRIPTIONAL ACTIVATOR DEVR_DOSR"/>
    <property type="match status" value="1"/>
</dbReference>
<reference evidence="5 6" key="1">
    <citation type="submission" date="2016-11" db="EMBL/GenBank/DDBJ databases">
        <authorList>
            <person name="Jaros S."/>
            <person name="Januszkiewicz K."/>
            <person name="Wedrychowicz H."/>
        </authorList>
    </citation>
    <scope>NUCLEOTIDE SEQUENCE [LARGE SCALE GENOMIC DNA]</scope>
    <source>
        <strain evidence="5 6">DSM 46144</strain>
    </source>
</reference>
<keyword evidence="6" id="KW-1185">Reference proteome</keyword>
<dbReference type="PRINTS" id="PR00038">
    <property type="entry name" value="HTHLUXR"/>
</dbReference>
<sequence length="533" mass="57479">MSTDDDWGREYAHLAASDLRRPRDLERFAAAAYLTGHDTDATAALVRAHRIARRDGDRPAAARAAFWLGLHLVLRGRPAQGGGWLTRAGRVLDEDDVDCVERGYLLIPAGLAAIANGGIADARDRFESAIRIAEHHADQDLLTLARLGLGQAAVRGREYAAGRRLLDEAMVAVTADEVSAVVAGIVYCAVIDACYELYDIDRAQEWTAALSEWCEGKPSLVPYRGQCLVHRAEILRRSGSWGDAMELARQAEERLGGQPALGAACYELAELHRLRGDRAAAETYYRRAGTWIGEPQPGLALLRMAQGRIDAAAAAMRRLLPSVADDTARCRLLAPYAEIMLAAGDLSAARSAVDELGRIARTLGSRWLAVTVHHQRGLVLLAEGATDAALGELRTAWLGWRDLGTPYEAARARLHAGLVCTAVGDEDAASAEFDAAHQALAALGAIPDAEHARRLGQQARARGTLTGRETQVLRLVAAGRTNRAIAVELHLSEKTIDRHVSNIFVKLGVSSRAAATARAYERNLVQYPTETGG</sequence>
<accession>A0A1M7QSV9</accession>
<organism evidence="5 6">
    <name type="scientific">Cryptosporangium aurantiacum</name>
    <dbReference type="NCBI Taxonomy" id="134849"/>
    <lineage>
        <taxon>Bacteria</taxon>
        <taxon>Bacillati</taxon>
        <taxon>Actinomycetota</taxon>
        <taxon>Actinomycetes</taxon>
        <taxon>Cryptosporangiales</taxon>
        <taxon>Cryptosporangiaceae</taxon>
        <taxon>Cryptosporangium</taxon>
    </lineage>
</organism>
<evidence type="ECO:0000256" key="1">
    <source>
        <dbReference type="ARBA" id="ARBA00023015"/>
    </source>
</evidence>
<evidence type="ECO:0000259" key="4">
    <source>
        <dbReference type="PROSITE" id="PS50043"/>
    </source>
</evidence>
<dbReference type="InterPro" id="IPR036388">
    <property type="entry name" value="WH-like_DNA-bd_sf"/>
</dbReference>
<dbReference type="AlphaFoldDB" id="A0A1M7QSV9"/>
<dbReference type="SMART" id="SM00421">
    <property type="entry name" value="HTH_LUXR"/>
    <property type="match status" value="1"/>
</dbReference>
<dbReference type="InterPro" id="IPR016032">
    <property type="entry name" value="Sig_transdc_resp-reg_C-effctor"/>
</dbReference>
<dbReference type="Gene3D" id="1.25.40.10">
    <property type="entry name" value="Tetratricopeptide repeat domain"/>
    <property type="match status" value="2"/>
</dbReference>
<dbReference type="PANTHER" id="PTHR44688:SF16">
    <property type="entry name" value="DNA-BINDING TRANSCRIPTIONAL ACTIVATOR DEVR_DOSR"/>
    <property type="match status" value="1"/>
</dbReference>
<evidence type="ECO:0000313" key="5">
    <source>
        <dbReference type="EMBL" id="SHN34890.1"/>
    </source>
</evidence>
<dbReference type="InterPro" id="IPR011990">
    <property type="entry name" value="TPR-like_helical_dom_sf"/>
</dbReference>
<evidence type="ECO:0000256" key="2">
    <source>
        <dbReference type="ARBA" id="ARBA00023125"/>
    </source>
</evidence>
<dbReference type="SUPFAM" id="SSF46894">
    <property type="entry name" value="C-terminal effector domain of the bipartite response regulators"/>
    <property type="match status" value="1"/>
</dbReference>
<dbReference type="STRING" id="134849.SAMN05443668_105321"/>
<name>A0A1M7QSV9_9ACTN</name>
<dbReference type="GO" id="GO:0006355">
    <property type="term" value="P:regulation of DNA-templated transcription"/>
    <property type="evidence" value="ECO:0007669"/>
    <property type="project" value="InterPro"/>
</dbReference>
<dbReference type="CDD" id="cd06170">
    <property type="entry name" value="LuxR_C_like"/>
    <property type="match status" value="1"/>
</dbReference>
<dbReference type="RefSeq" id="WP_143175297.1">
    <property type="nucleotide sequence ID" value="NZ_FRCS01000005.1"/>
</dbReference>
<proteinExistence type="predicted"/>
<dbReference type="SUPFAM" id="SSF48452">
    <property type="entry name" value="TPR-like"/>
    <property type="match status" value="3"/>
</dbReference>
<dbReference type="InterPro" id="IPR000792">
    <property type="entry name" value="Tscrpt_reg_LuxR_C"/>
</dbReference>
<keyword evidence="2" id="KW-0238">DNA-binding</keyword>